<evidence type="ECO:0000256" key="4">
    <source>
        <dbReference type="ARBA" id="ARBA00010343"/>
    </source>
</evidence>
<evidence type="ECO:0000256" key="3">
    <source>
        <dbReference type="ARBA" id="ARBA00004286"/>
    </source>
</evidence>
<dbReference type="PANTHER" id="PTHR11426">
    <property type="entry name" value="HISTONE H3"/>
    <property type="match status" value="1"/>
</dbReference>
<dbReference type="SMART" id="SM00428">
    <property type="entry name" value="H3"/>
    <property type="match status" value="1"/>
</dbReference>
<evidence type="ECO:0000313" key="14">
    <source>
        <dbReference type="Proteomes" id="UP000887581"/>
    </source>
</evidence>
<name>A0A915PUU5_9BILA</name>
<dbReference type="FunFam" id="1.10.20.10:FF:000024">
    <property type="entry name" value="Histone H3"/>
    <property type="match status" value="1"/>
</dbReference>
<dbReference type="AlphaFoldDB" id="A0A915PUU5"/>
<evidence type="ECO:0000256" key="5">
    <source>
        <dbReference type="ARBA" id="ARBA00011538"/>
    </source>
</evidence>
<evidence type="ECO:0000256" key="11">
    <source>
        <dbReference type="ARBA" id="ARBA00023242"/>
    </source>
</evidence>
<evidence type="ECO:0000256" key="1">
    <source>
        <dbReference type="ARBA" id="ARBA00002001"/>
    </source>
</evidence>
<dbReference type="Gene3D" id="1.10.20.10">
    <property type="entry name" value="Histone, subunit A"/>
    <property type="match status" value="1"/>
</dbReference>
<evidence type="ECO:0000259" key="13">
    <source>
        <dbReference type="Pfam" id="PF00125"/>
    </source>
</evidence>
<keyword evidence="11" id="KW-0539">Nucleus</keyword>
<evidence type="ECO:0000256" key="12">
    <source>
        <dbReference type="ARBA" id="ARBA00023269"/>
    </source>
</evidence>
<comment type="subunit">
    <text evidence="5">The nucleosome is a histone octamer containing two molecules each of H2A, H2B, H3 and H4 assembled in one H3-H4 heterotetramer and two H2A-H2B heterodimers. The octamer wraps approximately 147 bp of DNA.</text>
</comment>
<keyword evidence="8" id="KW-0597">Phosphoprotein</keyword>
<dbReference type="Proteomes" id="UP000887581">
    <property type="component" value="Unplaced"/>
</dbReference>
<keyword evidence="14" id="KW-1185">Reference proteome</keyword>
<comment type="similarity">
    <text evidence="4">Belongs to the histone H3 family.</text>
</comment>
<dbReference type="InterPro" id="IPR000164">
    <property type="entry name" value="Histone_H3/CENP-A"/>
</dbReference>
<evidence type="ECO:0000256" key="7">
    <source>
        <dbReference type="ARBA" id="ARBA00022481"/>
    </source>
</evidence>
<organism evidence="14 15">
    <name type="scientific">Setaria digitata</name>
    <dbReference type="NCBI Taxonomy" id="48799"/>
    <lineage>
        <taxon>Eukaryota</taxon>
        <taxon>Metazoa</taxon>
        <taxon>Ecdysozoa</taxon>
        <taxon>Nematoda</taxon>
        <taxon>Chromadorea</taxon>
        <taxon>Rhabditida</taxon>
        <taxon>Spirurina</taxon>
        <taxon>Spiruromorpha</taxon>
        <taxon>Filarioidea</taxon>
        <taxon>Setariidae</taxon>
        <taxon>Setaria</taxon>
    </lineage>
</organism>
<keyword evidence="7" id="KW-0488">Methylation</keyword>
<dbReference type="GO" id="GO:0030527">
    <property type="term" value="F:structural constituent of chromatin"/>
    <property type="evidence" value="ECO:0007669"/>
    <property type="project" value="InterPro"/>
</dbReference>
<evidence type="ECO:0000256" key="6">
    <source>
        <dbReference type="ARBA" id="ARBA00022454"/>
    </source>
</evidence>
<dbReference type="GO" id="GO:0046982">
    <property type="term" value="F:protein heterodimerization activity"/>
    <property type="evidence" value="ECO:0007669"/>
    <property type="project" value="InterPro"/>
</dbReference>
<dbReference type="GO" id="GO:0003677">
    <property type="term" value="F:DNA binding"/>
    <property type="evidence" value="ECO:0007669"/>
    <property type="project" value="UniProtKB-KW"/>
</dbReference>
<comment type="function">
    <text evidence="1">Core component of nucleosome. Nucleosomes wrap and compact DNA into chromatin, limiting DNA accessibility to the cellular machineries which require DNA as a template. Histones thereby play a central role in transcription regulation, DNA repair, DNA replication and chromosomal stability. DNA accessibility is regulated via a complex set of post-translational modifications of histones, also called histone code, and nucleosome remodeling.</text>
</comment>
<protein>
    <submittedName>
        <fullName evidence="15">Histone H2A/H2B/H3 domain-containing protein</fullName>
    </submittedName>
</protein>
<evidence type="ECO:0000256" key="2">
    <source>
        <dbReference type="ARBA" id="ARBA00004123"/>
    </source>
</evidence>
<feature type="domain" description="Core Histone H2A/H2B/H3" evidence="13">
    <location>
        <begin position="233"/>
        <end position="320"/>
    </location>
</feature>
<reference evidence="15" key="1">
    <citation type="submission" date="2022-11" db="UniProtKB">
        <authorList>
            <consortium name="WormBaseParasite"/>
        </authorList>
    </citation>
    <scope>IDENTIFICATION</scope>
</reference>
<dbReference type="InterPro" id="IPR009072">
    <property type="entry name" value="Histone-fold"/>
</dbReference>
<dbReference type="WBParaSite" id="sdigi.contig34.g2403.t1">
    <property type="protein sequence ID" value="sdigi.contig34.g2403.t1"/>
    <property type="gene ID" value="sdigi.contig34.g2403"/>
</dbReference>
<keyword evidence="6" id="KW-0158">Chromosome</keyword>
<dbReference type="GO" id="GO:0005634">
    <property type="term" value="C:nucleus"/>
    <property type="evidence" value="ECO:0007669"/>
    <property type="project" value="UniProtKB-SubCell"/>
</dbReference>
<dbReference type="Pfam" id="PF00125">
    <property type="entry name" value="Histone"/>
    <property type="match status" value="1"/>
</dbReference>
<dbReference type="InterPro" id="IPR007125">
    <property type="entry name" value="H2A/H2B/H3"/>
</dbReference>
<evidence type="ECO:0000256" key="8">
    <source>
        <dbReference type="ARBA" id="ARBA00022553"/>
    </source>
</evidence>
<keyword evidence="12" id="KW-0544">Nucleosome core</keyword>
<keyword evidence="9" id="KW-0007">Acetylation</keyword>
<accession>A0A915PUU5</accession>
<dbReference type="CDD" id="cd22911">
    <property type="entry name" value="HFD_H3"/>
    <property type="match status" value="1"/>
</dbReference>
<keyword evidence="10" id="KW-0238">DNA-binding</keyword>
<sequence length="325" mass="37310">MYGQPHSLDDWLFISWQEVVLGTISRRRTSQISDAHRAEEDAALYAWCVQTLVTCGKLGMEVARIRGCPEVTVMRPIRPCLSLHLHYTLTRRTKWSKEWKSHWMQNCTRETAAEEVQGMALSLLRGTVPIISCLQQQQQQQPRMSRDPSHCTSHFLFHFGIAGWLRPVWLEYISIPSFFISHSLGKHQTKNKPATDYFFLQIVRTVLEAGLGEAARKSAPSTGGVKKPHRYRPGTVALREIRRYQKSTELLIRKLPFQRLVREIAQDFKTDLRFQSAAIGALQEASEAYLVGLFEDTNLCAIHAKRVTIMPKDIQLARRIRGERA</sequence>
<proteinExistence type="inferred from homology"/>
<evidence type="ECO:0000256" key="10">
    <source>
        <dbReference type="ARBA" id="ARBA00023125"/>
    </source>
</evidence>
<evidence type="ECO:0000256" key="9">
    <source>
        <dbReference type="ARBA" id="ARBA00022990"/>
    </source>
</evidence>
<comment type="subcellular location">
    <subcellularLocation>
        <location evidence="3">Chromosome</location>
    </subcellularLocation>
    <subcellularLocation>
        <location evidence="2">Nucleus</location>
    </subcellularLocation>
</comment>
<dbReference type="PROSITE" id="PS00959">
    <property type="entry name" value="HISTONE_H3_2"/>
    <property type="match status" value="1"/>
</dbReference>
<dbReference type="SUPFAM" id="SSF47113">
    <property type="entry name" value="Histone-fold"/>
    <property type="match status" value="1"/>
</dbReference>
<dbReference type="GO" id="GO:0000786">
    <property type="term" value="C:nucleosome"/>
    <property type="evidence" value="ECO:0007669"/>
    <property type="project" value="UniProtKB-KW"/>
</dbReference>
<evidence type="ECO:0000313" key="15">
    <source>
        <dbReference type="WBParaSite" id="sdigi.contig34.g2403.t1"/>
    </source>
</evidence>